<name>A0ABS7N4D5_9BACT</name>
<reference evidence="1 2" key="1">
    <citation type="submission" date="2021-06" db="EMBL/GenBank/DDBJ databases">
        <title>44 bacteria genomes isolated from Dapeng, Shenzhen.</title>
        <authorList>
            <person name="Zheng W."/>
            <person name="Yu S."/>
            <person name="Huang Y."/>
        </authorList>
    </citation>
    <scope>NUCLEOTIDE SEQUENCE [LARGE SCALE GENOMIC DNA]</scope>
    <source>
        <strain evidence="1 2">DP5N14-6</strain>
    </source>
</reference>
<organism evidence="1 2">
    <name type="scientific">Algoriphagus marincola</name>
    <dbReference type="NCBI Taxonomy" id="264027"/>
    <lineage>
        <taxon>Bacteria</taxon>
        <taxon>Pseudomonadati</taxon>
        <taxon>Bacteroidota</taxon>
        <taxon>Cytophagia</taxon>
        <taxon>Cytophagales</taxon>
        <taxon>Cyclobacteriaceae</taxon>
        <taxon>Algoriphagus</taxon>
    </lineage>
</organism>
<evidence type="ECO:0000313" key="1">
    <source>
        <dbReference type="EMBL" id="MBY5951174.1"/>
    </source>
</evidence>
<dbReference type="Proteomes" id="UP000766609">
    <property type="component" value="Unassembled WGS sequence"/>
</dbReference>
<comment type="caution">
    <text evidence="1">The sequence shown here is derived from an EMBL/GenBank/DDBJ whole genome shotgun (WGS) entry which is preliminary data.</text>
</comment>
<evidence type="ECO:0000313" key="2">
    <source>
        <dbReference type="Proteomes" id="UP000766609"/>
    </source>
</evidence>
<protein>
    <submittedName>
        <fullName evidence="1">DUF4258 domain-containing protein</fullName>
    </submittedName>
</protein>
<proteinExistence type="predicted"/>
<dbReference type="RefSeq" id="WP_222583944.1">
    <property type="nucleotide sequence ID" value="NZ_JAHVHP010000002.1"/>
</dbReference>
<gene>
    <name evidence="1" type="ORF">KUV23_09340</name>
</gene>
<sequence length="36" mass="4315">MKFTFSIHALEHLKVREIPKKQVMEVLENPDQVYSE</sequence>
<keyword evidence="2" id="KW-1185">Reference proteome</keyword>
<dbReference type="EMBL" id="JAHVHP010000002">
    <property type="protein sequence ID" value="MBY5951174.1"/>
    <property type="molecule type" value="Genomic_DNA"/>
</dbReference>
<accession>A0ABS7N4D5</accession>